<organism evidence="2 3">
    <name type="scientific">Dovyalis caffra</name>
    <dbReference type="NCBI Taxonomy" id="77055"/>
    <lineage>
        <taxon>Eukaryota</taxon>
        <taxon>Viridiplantae</taxon>
        <taxon>Streptophyta</taxon>
        <taxon>Embryophyta</taxon>
        <taxon>Tracheophyta</taxon>
        <taxon>Spermatophyta</taxon>
        <taxon>Magnoliopsida</taxon>
        <taxon>eudicotyledons</taxon>
        <taxon>Gunneridae</taxon>
        <taxon>Pentapetalae</taxon>
        <taxon>rosids</taxon>
        <taxon>fabids</taxon>
        <taxon>Malpighiales</taxon>
        <taxon>Salicaceae</taxon>
        <taxon>Flacourtieae</taxon>
        <taxon>Dovyalis</taxon>
    </lineage>
</organism>
<evidence type="ECO:0000313" key="2">
    <source>
        <dbReference type="EMBL" id="CAK7355500.1"/>
    </source>
</evidence>
<accession>A0AAV1SSG9</accession>
<protein>
    <submittedName>
        <fullName evidence="2">Uncharacterized protein</fullName>
    </submittedName>
</protein>
<dbReference type="EMBL" id="CAWUPB010001195">
    <property type="protein sequence ID" value="CAK7355500.1"/>
    <property type="molecule type" value="Genomic_DNA"/>
</dbReference>
<proteinExistence type="predicted"/>
<feature type="region of interest" description="Disordered" evidence="1">
    <location>
        <begin position="14"/>
        <end position="66"/>
    </location>
</feature>
<reference evidence="2 3" key="1">
    <citation type="submission" date="2024-01" db="EMBL/GenBank/DDBJ databases">
        <authorList>
            <person name="Waweru B."/>
        </authorList>
    </citation>
    <scope>NUCLEOTIDE SEQUENCE [LARGE SCALE GENOMIC DNA]</scope>
</reference>
<keyword evidence="3" id="KW-1185">Reference proteome</keyword>
<name>A0AAV1SSG9_9ROSI</name>
<gene>
    <name evidence="2" type="ORF">DCAF_LOCUS25760</name>
</gene>
<comment type="caution">
    <text evidence="2">The sequence shown here is derived from an EMBL/GenBank/DDBJ whole genome shotgun (WGS) entry which is preliminary data.</text>
</comment>
<evidence type="ECO:0000256" key="1">
    <source>
        <dbReference type="SAM" id="MobiDB-lite"/>
    </source>
</evidence>
<sequence>MAAAVVVEKIEKFNSKRESRHTSKTHKQRRVSLLLHKFNSTVSPPARSRSTITNPERQEKKSYTTS</sequence>
<feature type="compositionally biased region" description="Polar residues" evidence="1">
    <location>
        <begin position="38"/>
        <end position="55"/>
    </location>
</feature>
<evidence type="ECO:0000313" key="3">
    <source>
        <dbReference type="Proteomes" id="UP001314170"/>
    </source>
</evidence>
<dbReference type="Proteomes" id="UP001314170">
    <property type="component" value="Unassembled WGS sequence"/>
</dbReference>
<dbReference type="AlphaFoldDB" id="A0AAV1SSG9"/>
<feature type="compositionally biased region" description="Basic and acidic residues" evidence="1">
    <location>
        <begin position="56"/>
        <end position="66"/>
    </location>
</feature>